<feature type="region of interest" description="Disordered" evidence="1">
    <location>
        <begin position="178"/>
        <end position="499"/>
    </location>
</feature>
<dbReference type="RefSeq" id="XP_040737627.1">
    <property type="nucleotide sequence ID" value="XM_040882007.1"/>
</dbReference>
<feature type="compositionally biased region" description="Polar residues" evidence="1">
    <location>
        <begin position="482"/>
        <end position="497"/>
    </location>
</feature>
<feature type="compositionally biased region" description="Low complexity" evidence="1">
    <location>
        <begin position="426"/>
        <end position="438"/>
    </location>
</feature>
<feature type="compositionally biased region" description="Polar residues" evidence="1">
    <location>
        <begin position="276"/>
        <end position="285"/>
    </location>
</feature>
<feature type="compositionally biased region" description="Low complexity" evidence="1">
    <location>
        <begin position="465"/>
        <end position="477"/>
    </location>
</feature>
<feature type="compositionally biased region" description="Low complexity" evidence="1">
    <location>
        <begin position="398"/>
        <end position="415"/>
    </location>
</feature>
<evidence type="ECO:0000256" key="1">
    <source>
        <dbReference type="SAM" id="MobiDB-lite"/>
    </source>
</evidence>
<keyword evidence="3" id="KW-1185">Reference proteome</keyword>
<name>A0A364LBH4_TALAM</name>
<feature type="compositionally biased region" description="Low complexity" evidence="1">
    <location>
        <begin position="42"/>
        <end position="53"/>
    </location>
</feature>
<gene>
    <name evidence="2" type="ORF">BHQ10_009125</name>
</gene>
<reference evidence="2 3" key="1">
    <citation type="journal article" date="2017" name="Biotechnol. Biofuels">
        <title>Differential beta-glucosidase expression as a function of carbon source availability in Talaromyces amestolkiae: a genomic and proteomic approach.</title>
        <authorList>
            <person name="de Eugenio L.I."/>
            <person name="Mendez-Liter J.A."/>
            <person name="Nieto-Dominguez M."/>
            <person name="Alonso L."/>
            <person name="Gil-Munoz J."/>
            <person name="Barriuso J."/>
            <person name="Prieto A."/>
            <person name="Martinez M.J."/>
        </authorList>
    </citation>
    <scope>NUCLEOTIDE SEQUENCE [LARGE SCALE GENOMIC DNA]</scope>
    <source>
        <strain evidence="2 3">CIB</strain>
    </source>
</reference>
<dbReference type="EMBL" id="MIKG01000022">
    <property type="protein sequence ID" value="RAO73113.1"/>
    <property type="molecule type" value="Genomic_DNA"/>
</dbReference>
<dbReference type="Proteomes" id="UP000249363">
    <property type="component" value="Unassembled WGS sequence"/>
</dbReference>
<feature type="compositionally biased region" description="Polar residues" evidence="1">
    <location>
        <begin position="187"/>
        <end position="247"/>
    </location>
</feature>
<feature type="compositionally biased region" description="Basic residues" evidence="1">
    <location>
        <begin position="251"/>
        <end position="265"/>
    </location>
</feature>
<protein>
    <submittedName>
        <fullName evidence="2">Uncharacterized protein</fullName>
    </submittedName>
</protein>
<sequence length="525" mass="55734">MSGSNPFRRSKIIASPPITNNSNEQGVVLPSIPNDAITSGASSVEISKSQSSSHPDIVRIATPPPTDSTPSYFPAVSFAGLTTTRRGSPPPPPQSTQQSEQDEDSSEDESEPDPFDPRSSDSVVIDRSTMPQQQPFLAEQSVEDGTAFPSRAAPRKEAKPTNMLDVDAFTRLLLTGSAEAASIPASRRTTSNPDTVSANTIESPSRAQTWVSTGSVNHVRQTSSETTTAIPRASTFTASAPNDINSTPSLRKPKPPPPRSHHGKPIKPDDSERDISNSSTPTPIGSPSDRRGSASSLSVKVSSPSNESADDVSSLHRSSSQSKRPPTPPLARRHSQMRPNANRQSITEKPNRLSLPAKSLSSHMQGPLSPGSGTKTPPRPPSRRVERPISGIQGEAALSQLKSSLSQSESTPSDQLSVDEQTTQAPTISSPPSRTPSIKQGLPGAATNTGMLPPPPPPPRRLRASSKSSTTAVSVSVDRPNAPTSTEQADVQPSSQAHDILADLSRLQREVDDLRVHYEGRKVSQ</sequence>
<feature type="compositionally biased region" description="Acidic residues" evidence="1">
    <location>
        <begin position="100"/>
        <end position="114"/>
    </location>
</feature>
<feature type="compositionally biased region" description="Polar residues" evidence="1">
    <location>
        <begin position="416"/>
        <end position="425"/>
    </location>
</feature>
<evidence type="ECO:0000313" key="2">
    <source>
        <dbReference type="EMBL" id="RAO73113.1"/>
    </source>
</evidence>
<feature type="compositionally biased region" description="Polar residues" evidence="1">
    <location>
        <begin position="337"/>
        <end position="348"/>
    </location>
</feature>
<dbReference type="GeneID" id="63798339"/>
<feature type="compositionally biased region" description="Low complexity" evidence="1">
    <location>
        <begin position="293"/>
        <end position="322"/>
    </location>
</feature>
<comment type="caution">
    <text evidence="2">The sequence shown here is derived from an EMBL/GenBank/DDBJ whole genome shotgun (WGS) entry which is preliminary data.</text>
</comment>
<feature type="compositionally biased region" description="Basic and acidic residues" evidence="1">
    <location>
        <begin position="266"/>
        <end position="275"/>
    </location>
</feature>
<organism evidence="2 3">
    <name type="scientific">Talaromyces amestolkiae</name>
    <dbReference type="NCBI Taxonomy" id="1196081"/>
    <lineage>
        <taxon>Eukaryota</taxon>
        <taxon>Fungi</taxon>
        <taxon>Dikarya</taxon>
        <taxon>Ascomycota</taxon>
        <taxon>Pezizomycotina</taxon>
        <taxon>Eurotiomycetes</taxon>
        <taxon>Eurotiomycetidae</taxon>
        <taxon>Eurotiales</taxon>
        <taxon>Trichocomaceae</taxon>
        <taxon>Talaromyces</taxon>
        <taxon>Talaromyces sect. Talaromyces</taxon>
    </lineage>
</organism>
<accession>A0A364LBH4</accession>
<proteinExistence type="predicted"/>
<dbReference type="STRING" id="1196081.A0A364LBH4"/>
<dbReference type="AlphaFoldDB" id="A0A364LBH4"/>
<evidence type="ECO:0000313" key="3">
    <source>
        <dbReference type="Proteomes" id="UP000249363"/>
    </source>
</evidence>
<feature type="region of interest" description="Disordered" evidence="1">
    <location>
        <begin position="1"/>
        <end position="162"/>
    </location>
</feature>
<dbReference type="OrthoDB" id="428854at2759"/>